<protein>
    <submittedName>
        <fullName evidence="1">Uncharacterized protein</fullName>
    </submittedName>
</protein>
<evidence type="ECO:0000313" key="2">
    <source>
        <dbReference type="Proteomes" id="UP001374599"/>
    </source>
</evidence>
<proteinExistence type="predicted"/>
<dbReference type="Proteomes" id="UP001374599">
    <property type="component" value="Unassembled WGS sequence"/>
</dbReference>
<reference evidence="1" key="1">
    <citation type="submission" date="2023-09" db="EMBL/GenBank/DDBJ databases">
        <title>Vallitalea sediminicola and Vallitalea maricola sp. nov., anaerobic bacteria isolated from marine sediment.</title>
        <authorList>
            <person name="Hirano S."/>
            <person name="Maeda A."/>
            <person name="Terahara T."/>
            <person name="Mori K."/>
            <person name="Hamada M."/>
            <person name="Matsumoto R."/>
            <person name="Kobayashi T."/>
        </authorList>
    </citation>
    <scope>NUCLEOTIDE SEQUENCE</scope>
    <source>
        <strain evidence="1">AN17-2</strain>
    </source>
</reference>
<comment type="caution">
    <text evidence="1">The sequence shown here is derived from an EMBL/GenBank/DDBJ whole genome shotgun (WGS) entry which is preliminary data.</text>
</comment>
<evidence type="ECO:0000313" key="1">
    <source>
        <dbReference type="EMBL" id="GMQ64181.1"/>
    </source>
</evidence>
<keyword evidence="2" id="KW-1185">Reference proteome</keyword>
<gene>
    <name evidence="1" type="ORF">AN2V17_34180</name>
</gene>
<organism evidence="1 2">
    <name type="scientific">Vallitalea maricola</name>
    <dbReference type="NCBI Taxonomy" id="3074433"/>
    <lineage>
        <taxon>Bacteria</taxon>
        <taxon>Bacillati</taxon>
        <taxon>Bacillota</taxon>
        <taxon>Clostridia</taxon>
        <taxon>Lachnospirales</taxon>
        <taxon>Vallitaleaceae</taxon>
        <taxon>Vallitalea</taxon>
    </lineage>
</organism>
<name>A0ACB5UMJ0_9FIRM</name>
<accession>A0ACB5UMJ0</accession>
<sequence>MYQVLRDTLNHKAGTILNKEEAKNIEIDDCNHPQSWCFGECLDCLLSKGFIEEV</sequence>
<dbReference type="EMBL" id="BTPU01000061">
    <property type="protein sequence ID" value="GMQ64181.1"/>
    <property type="molecule type" value="Genomic_DNA"/>
</dbReference>